<name>A0A532V1K8_UNCL8</name>
<dbReference type="InterPro" id="IPR005175">
    <property type="entry name" value="PPC_dom"/>
</dbReference>
<dbReference type="PANTHER" id="PTHR34988:SF1">
    <property type="entry name" value="DNA-BINDING PROTEIN"/>
    <property type="match status" value="1"/>
</dbReference>
<dbReference type="EMBL" id="NJBN01000003">
    <property type="protein sequence ID" value="TKJ41012.1"/>
    <property type="molecule type" value="Genomic_DNA"/>
</dbReference>
<protein>
    <recommendedName>
        <fullName evidence="1">PPC domain-containing protein</fullName>
    </recommendedName>
</protein>
<dbReference type="PIRSF" id="PIRSF016702">
    <property type="entry name" value="DNA_bp_PD1"/>
    <property type="match status" value="1"/>
</dbReference>
<dbReference type="Pfam" id="PF03479">
    <property type="entry name" value="PCC"/>
    <property type="match status" value="1"/>
</dbReference>
<evidence type="ECO:0000313" key="3">
    <source>
        <dbReference type="Proteomes" id="UP000319619"/>
    </source>
</evidence>
<dbReference type="InterPro" id="IPR025707">
    <property type="entry name" value="DNA_bp_PD1"/>
</dbReference>
<evidence type="ECO:0000313" key="2">
    <source>
        <dbReference type="EMBL" id="TKJ41012.1"/>
    </source>
</evidence>
<dbReference type="Proteomes" id="UP000319619">
    <property type="component" value="Unassembled WGS sequence"/>
</dbReference>
<dbReference type="SUPFAM" id="SSF117856">
    <property type="entry name" value="AF0104/ALDC/Ptd012-like"/>
    <property type="match status" value="1"/>
</dbReference>
<evidence type="ECO:0000259" key="1">
    <source>
        <dbReference type="PROSITE" id="PS51742"/>
    </source>
</evidence>
<proteinExistence type="predicted"/>
<dbReference type="PROSITE" id="PS51742">
    <property type="entry name" value="PPC"/>
    <property type="match status" value="1"/>
</dbReference>
<dbReference type="CDD" id="cd11378">
    <property type="entry name" value="DUF296"/>
    <property type="match status" value="1"/>
</dbReference>
<accession>A0A532V1K8</accession>
<gene>
    <name evidence="2" type="ORF">CEE37_04935</name>
</gene>
<dbReference type="AlphaFoldDB" id="A0A532V1K8"/>
<dbReference type="Gene3D" id="3.30.1330.80">
    <property type="entry name" value="Hypothetical protein, similar to alpha- acetolactate decarboxylase, domain 2"/>
    <property type="match status" value="1"/>
</dbReference>
<sequence length="139" mass="15256">MKVKKHSGGYLVRLERGEEVTETLTGFLKKYDIQSGTVSGIGGIADADLGFYDLPSKTYLHKTIPGNLELIIYSGNITLVDGEPFIHAHAVVSGKDYKAYAGHFFNAEVAITGEFTIQPSDWVVHRRLDEVTGLKLMGI</sequence>
<reference evidence="2 3" key="1">
    <citation type="submission" date="2017-06" db="EMBL/GenBank/DDBJ databases">
        <title>Novel microbial phyla capable of carbon fixation and sulfur reduction in deep-sea sediments.</title>
        <authorList>
            <person name="Huang J."/>
            <person name="Baker B."/>
            <person name="Wang Y."/>
        </authorList>
    </citation>
    <scope>NUCLEOTIDE SEQUENCE [LARGE SCALE GENOMIC DNA]</scope>
    <source>
        <strain evidence="2">B3_LCP</strain>
    </source>
</reference>
<organism evidence="2 3">
    <name type="scientific">candidate division LCP-89 bacterium B3_LCP</name>
    <dbReference type="NCBI Taxonomy" id="2012998"/>
    <lineage>
        <taxon>Bacteria</taxon>
        <taxon>Pseudomonadati</taxon>
        <taxon>Bacteria division LCP-89</taxon>
    </lineage>
</organism>
<comment type="caution">
    <text evidence="2">The sequence shown here is derived from an EMBL/GenBank/DDBJ whole genome shotgun (WGS) entry which is preliminary data.</text>
</comment>
<dbReference type="PANTHER" id="PTHR34988">
    <property type="entry name" value="PROTEIN, PUTATIVE-RELATED"/>
    <property type="match status" value="1"/>
</dbReference>
<feature type="domain" description="PPC" evidence="1">
    <location>
        <begin position="4"/>
        <end position="139"/>
    </location>
</feature>